<dbReference type="AlphaFoldDB" id="A0A498H1G4"/>
<proteinExistence type="predicted"/>
<keyword evidence="1" id="KW-0812">Transmembrane</keyword>
<dbReference type="OrthoDB" id="116567at2157"/>
<sequence>MDIASALFLMIASALPFVEARYAIPPAILSGQFTAPEAFLLGFVGNVIPVIVVLLLLEPVSIFLSTHSRHFERFFTWLFDRTRKHSERFEKWGALALMPFVAVPLPVTGAWTACAAAFVFGIRFRYALPTIAAGILIAALITTLATVGIIGGLA</sequence>
<feature type="transmembrane region" description="Helical" evidence="1">
    <location>
        <begin position="92"/>
        <end position="120"/>
    </location>
</feature>
<feature type="transmembrane region" description="Helical" evidence="1">
    <location>
        <begin position="126"/>
        <end position="153"/>
    </location>
</feature>
<reference evidence="2 3" key="1">
    <citation type="journal article" date="2015" name="Int. J. Syst. Evol. Microbiol.">
        <title>Methanoculleus taiwanensis sp. nov., a methanogen isolated from deep marine sediment at the deformation front area near Taiwan.</title>
        <authorList>
            <person name="Weng C.Y."/>
            <person name="Chen S.C."/>
            <person name="Lai M.C."/>
            <person name="Wu S.Y."/>
            <person name="Lin S."/>
            <person name="Yang T.F."/>
            <person name="Chen P.C."/>
        </authorList>
    </citation>
    <scope>NUCLEOTIDE SEQUENCE [LARGE SCALE GENOMIC DNA]</scope>
    <source>
        <strain evidence="2 3">CYW4</strain>
    </source>
</reference>
<organism evidence="2 3">
    <name type="scientific">Methanoculleus taiwanensis</name>
    <dbReference type="NCBI Taxonomy" id="1550565"/>
    <lineage>
        <taxon>Archaea</taxon>
        <taxon>Methanobacteriati</taxon>
        <taxon>Methanobacteriota</taxon>
        <taxon>Stenosarchaea group</taxon>
        <taxon>Methanomicrobia</taxon>
        <taxon>Methanomicrobiales</taxon>
        <taxon>Methanomicrobiaceae</taxon>
        <taxon>Methanoculleus</taxon>
    </lineage>
</organism>
<dbReference type="PANTHER" id="PTHR36007:SF2">
    <property type="entry name" value="TRANSPORT PROTEIN-RELATED"/>
    <property type="match status" value="1"/>
</dbReference>
<accession>A0A498H1G4</accession>
<keyword evidence="1" id="KW-1133">Transmembrane helix</keyword>
<dbReference type="RefSeq" id="WP_128693566.1">
    <property type="nucleotide sequence ID" value="NZ_LHQS01000002.1"/>
</dbReference>
<evidence type="ECO:0000256" key="1">
    <source>
        <dbReference type="SAM" id="Phobius"/>
    </source>
</evidence>
<keyword evidence="3" id="KW-1185">Reference proteome</keyword>
<feature type="transmembrane region" description="Helical" evidence="1">
    <location>
        <begin position="39"/>
        <end position="64"/>
    </location>
</feature>
<gene>
    <name evidence="2" type="ORF">ABH15_06475</name>
</gene>
<keyword evidence="1" id="KW-0472">Membrane</keyword>
<comment type="caution">
    <text evidence="2">The sequence shown here is derived from an EMBL/GenBank/DDBJ whole genome shotgun (WGS) entry which is preliminary data.</text>
</comment>
<protein>
    <submittedName>
        <fullName evidence="2">Ligand-binding protein SH3</fullName>
    </submittedName>
</protein>
<dbReference type="InterPro" id="IPR009577">
    <property type="entry name" value="Sm_multidrug_ex"/>
</dbReference>
<dbReference type="EMBL" id="LHQS01000002">
    <property type="protein sequence ID" value="RXE55860.1"/>
    <property type="molecule type" value="Genomic_DNA"/>
</dbReference>
<dbReference type="Pfam" id="PF06695">
    <property type="entry name" value="Sm_multidrug_ex"/>
    <property type="match status" value="1"/>
</dbReference>
<dbReference type="PANTHER" id="PTHR36007">
    <property type="entry name" value="TRANSPORT PROTEIN-RELATED"/>
    <property type="match status" value="1"/>
</dbReference>
<name>A0A498H1G4_9EURY</name>
<evidence type="ECO:0000313" key="3">
    <source>
        <dbReference type="Proteomes" id="UP000290932"/>
    </source>
</evidence>
<evidence type="ECO:0000313" key="2">
    <source>
        <dbReference type="EMBL" id="RXE55860.1"/>
    </source>
</evidence>
<dbReference type="Proteomes" id="UP000290932">
    <property type="component" value="Unassembled WGS sequence"/>
</dbReference>